<dbReference type="PANTHER" id="PTHR43717:SF1">
    <property type="entry name" value="ANAEROBIC NITRIC OXIDE REDUCTASE FLAVORUBREDOXIN"/>
    <property type="match status" value="1"/>
</dbReference>
<dbReference type="Pfam" id="PF00258">
    <property type="entry name" value="Flavodoxin_1"/>
    <property type="match status" value="1"/>
</dbReference>
<dbReference type="Pfam" id="PF19583">
    <property type="entry name" value="ODP"/>
    <property type="match status" value="1"/>
</dbReference>
<evidence type="ECO:0000313" key="4">
    <source>
        <dbReference type="Proteomes" id="UP000057158"/>
    </source>
</evidence>
<proteinExistence type="inferred from homology"/>
<organism evidence="3 4">
    <name type="scientific">Desulfuromonas soudanensis</name>
    <dbReference type="NCBI Taxonomy" id="1603606"/>
    <lineage>
        <taxon>Bacteria</taxon>
        <taxon>Pseudomonadati</taxon>
        <taxon>Thermodesulfobacteriota</taxon>
        <taxon>Desulfuromonadia</taxon>
        <taxon>Desulfuromonadales</taxon>
        <taxon>Desulfuromonadaceae</taxon>
        <taxon>Desulfuromonas</taxon>
    </lineage>
</organism>
<name>A0A0M4D157_9BACT</name>
<dbReference type="PANTHER" id="PTHR43717">
    <property type="entry name" value="ANAEROBIC NITRIC OXIDE REDUCTASE FLAVORUBREDOXIN"/>
    <property type="match status" value="1"/>
</dbReference>
<feature type="domain" description="Flavodoxin-like" evidence="2">
    <location>
        <begin position="253"/>
        <end position="391"/>
    </location>
</feature>
<dbReference type="InterPro" id="IPR045761">
    <property type="entry name" value="ODP_dom"/>
</dbReference>
<dbReference type="PATRIC" id="fig|1603606.3.peg.1057"/>
<dbReference type="CDD" id="cd07709">
    <property type="entry name" value="flavodiiron_proteins_MBL-fold"/>
    <property type="match status" value="1"/>
</dbReference>
<dbReference type="InterPro" id="IPR001279">
    <property type="entry name" value="Metallo-B-lactamas"/>
</dbReference>
<gene>
    <name evidence="3" type="primary">roo</name>
    <name evidence="3" type="ORF">DSOUD_0965</name>
</gene>
<dbReference type="GO" id="GO:0046872">
    <property type="term" value="F:metal ion binding"/>
    <property type="evidence" value="ECO:0007669"/>
    <property type="project" value="InterPro"/>
</dbReference>
<dbReference type="RefSeq" id="WP_053549928.1">
    <property type="nucleotide sequence ID" value="NZ_CP010802.1"/>
</dbReference>
<dbReference type="PIRSF" id="PIRSF005243">
    <property type="entry name" value="ROO"/>
    <property type="match status" value="1"/>
</dbReference>
<dbReference type="Gene3D" id="3.40.50.360">
    <property type="match status" value="1"/>
</dbReference>
<evidence type="ECO:0000259" key="2">
    <source>
        <dbReference type="PROSITE" id="PS50902"/>
    </source>
</evidence>
<dbReference type="PROSITE" id="PS50902">
    <property type="entry name" value="FLAVODOXIN_LIKE"/>
    <property type="match status" value="1"/>
</dbReference>
<dbReference type="GO" id="GO:0016491">
    <property type="term" value="F:oxidoreductase activity"/>
    <property type="evidence" value="ECO:0007669"/>
    <property type="project" value="InterPro"/>
</dbReference>
<dbReference type="Gene3D" id="3.60.15.10">
    <property type="entry name" value="Ribonuclease Z/Hydroxyacylglutathione hydrolase-like"/>
    <property type="match status" value="1"/>
</dbReference>
<dbReference type="SUPFAM" id="SSF56281">
    <property type="entry name" value="Metallo-hydrolase/oxidoreductase"/>
    <property type="match status" value="1"/>
</dbReference>
<protein>
    <submittedName>
        <fullName evidence="3">Flavorubredoxin</fullName>
    </submittedName>
</protein>
<comment type="similarity">
    <text evidence="1">In the N-terminal section; belongs to the zinc metallo-hydrolase group 3 family.</text>
</comment>
<dbReference type="InterPro" id="IPR029039">
    <property type="entry name" value="Flavoprotein-like_sf"/>
</dbReference>
<dbReference type="InterPro" id="IPR008254">
    <property type="entry name" value="Flavodoxin/NO_synth"/>
</dbReference>
<dbReference type="OrthoDB" id="9800607at2"/>
<dbReference type="GO" id="GO:0009055">
    <property type="term" value="F:electron transfer activity"/>
    <property type="evidence" value="ECO:0007669"/>
    <property type="project" value="InterPro"/>
</dbReference>
<dbReference type="Proteomes" id="UP000057158">
    <property type="component" value="Chromosome"/>
</dbReference>
<sequence length="400" mass="44165">MSTTAEIRPGVHWLGARHPELEVFDELFPTHRGTTYNAYLVRGNQKVALIDTVKGIFTEDYLEGLSSLEAPERIDLVVVNHTEPDHTGALERLLEINPELTVVCTKAGENFLRQLLNRPFKARVVADGEEIDLGEKTLRFIHAPNLHWPDTMFTYLPENGVLFSCDAFGAHFCGEGLFNDQVGDFSAEFAFYFDTIMRPFKAKIREAVAKVEHLPITMLCPSHGPVLRRDPLAAIRSYKEWSAAPAENGKKRVLLVTLSPHGNTRTMAAEIRGGLESQGVEVAEYSLLDADDAVLRDEIERSDAFVVGTPTINRDAPPPVWHALSLLSSVTPKGKVAAVFGSFGWSGEAVGQVEERLKGLKFTLAAPGLTYRFRPTAEDRQACRAFGEEVGRALVGEVVP</sequence>
<dbReference type="AlphaFoldDB" id="A0A0M4D157"/>
<dbReference type="SUPFAM" id="SSF52218">
    <property type="entry name" value="Flavoproteins"/>
    <property type="match status" value="1"/>
</dbReference>
<dbReference type="STRING" id="1603606.DSOUD_0965"/>
<dbReference type="GO" id="GO:0010181">
    <property type="term" value="F:FMN binding"/>
    <property type="evidence" value="ECO:0007669"/>
    <property type="project" value="InterPro"/>
</dbReference>
<dbReference type="KEGG" id="des:DSOUD_0965"/>
<dbReference type="SMART" id="SM00849">
    <property type="entry name" value="Lactamase_B"/>
    <property type="match status" value="1"/>
</dbReference>
<dbReference type="InterPro" id="IPR036866">
    <property type="entry name" value="RibonucZ/Hydroxyglut_hydro"/>
</dbReference>
<dbReference type="InterPro" id="IPR016440">
    <property type="entry name" value="Rubredoxin-O_OxRdtase"/>
</dbReference>
<dbReference type="EMBL" id="CP010802">
    <property type="protein sequence ID" value="ALC15751.1"/>
    <property type="molecule type" value="Genomic_DNA"/>
</dbReference>
<reference evidence="3 4" key="1">
    <citation type="submission" date="2015-07" db="EMBL/GenBank/DDBJ databases">
        <title>Isolation and Genomic Characterization of a Novel Halophilic Metal-Reducing Deltaproteobacterium from the Deep Subsurface.</title>
        <authorList>
            <person name="Badalamenti J.P."/>
            <person name="Summers Z.M."/>
            <person name="Gralnick J.A."/>
            <person name="Bond D.R."/>
        </authorList>
    </citation>
    <scope>NUCLEOTIDE SEQUENCE [LARGE SCALE GENOMIC DNA]</scope>
    <source>
        <strain evidence="3 4">WTL</strain>
    </source>
</reference>
<evidence type="ECO:0000313" key="3">
    <source>
        <dbReference type="EMBL" id="ALC15751.1"/>
    </source>
</evidence>
<evidence type="ECO:0000256" key="1">
    <source>
        <dbReference type="ARBA" id="ARBA00007121"/>
    </source>
</evidence>
<accession>A0A0M4D157</accession>
<keyword evidence="4" id="KW-1185">Reference proteome</keyword>